<proteinExistence type="predicted"/>
<feature type="domain" description="Piwi" evidence="1">
    <location>
        <begin position="75"/>
        <end position="372"/>
    </location>
</feature>
<evidence type="ECO:0000259" key="1">
    <source>
        <dbReference type="PROSITE" id="PS50822"/>
    </source>
</evidence>
<dbReference type="Gene3D" id="3.30.420.10">
    <property type="entry name" value="Ribonuclease H-like superfamily/Ribonuclease H"/>
    <property type="match status" value="1"/>
</dbReference>
<dbReference type="InterPro" id="IPR003165">
    <property type="entry name" value="Piwi"/>
</dbReference>
<dbReference type="Pfam" id="PF02171">
    <property type="entry name" value="Piwi"/>
    <property type="match status" value="1"/>
</dbReference>
<dbReference type="STRING" id="39966.A0A369JG84"/>
<dbReference type="Proteomes" id="UP000076154">
    <property type="component" value="Unassembled WGS sequence"/>
</dbReference>
<dbReference type="SMART" id="SM00950">
    <property type="entry name" value="Piwi"/>
    <property type="match status" value="1"/>
</dbReference>
<accession>A0A369JG84</accession>
<dbReference type="SUPFAM" id="SSF53098">
    <property type="entry name" value="Ribonuclease H-like"/>
    <property type="match status" value="1"/>
</dbReference>
<dbReference type="PROSITE" id="PS50822">
    <property type="entry name" value="PIWI"/>
    <property type="match status" value="1"/>
</dbReference>
<dbReference type="Gene3D" id="3.40.50.2300">
    <property type="match status" value="1"/>
</dbReference>
<name>A0A369JG84_HYPMA</name>
<dbReference type="OrthoDB" id="10252740at2759"/>
<dbReference type="InterPro" id="IPR036397">
    <property type="entry name" value="RNaseH_sf"/>
</dbReference>
<gene>
    <name evidence="2" type="primary">Ago3</name>
    <name evidence="2" type="ORF">Hypma_011444</name>
</gene>
<dbReference type="AlphaFoldDB" id="A0A369JG84"/>
<dbReference type="InterPro" id="IPR012337">
    <property type="entry name" value="RNaseH-like_sf"/>
</dbReference>
<keyword evidence="3" id="KW-1185">Reference proteome</keyword>
<organism evidence="2 3">
    <name type="scientific">Hypsizygus marmoreus</name>
    <name type="common">White beech mushroom</name>
    <name type="synonym">Agaricus marmoreus</name>
    <dbReference type="NCBI Taxonomy" id="39966"/>
    <lineage>
        <taxon>Eukaryota</taxon>
        <taxon>Fungi</taxon>
        <taxon>Dikarya</taxon>
        <taxon>Basidiomycota</taxon>
        <taxon>Agaricomycotina</taxon>
        <taxon>Agaricomycetes</taxon>
        <taxon>Agaricomycetidae</taxon>
        <taxon>Agaricales</taxon>
        <taxon>Tricholomatineae</taxon>
        <taxon>Lyophyllaceae</taxon>
        <taxon>Hypsizygus</taxon>
    </lineage>
</organism>
<reference evidence="2" key="1">
    <citation type="submission" date="2018-04" db="EMBL/GenBank/DDBJ databases">
        <title>Whole genome sequencing of Hypsizygus marmoreus.</title>
        <authorList>
            <person name="Choi I.-G."/>
            <person name="Min B."/>
            <person name="Kim J.-G."/>
            <person name="Kim S."/>
            <person name="Oh Y.-L."/>
            <person name="Kong W.-S."/>
            <person name="Park H."/>
            <person name="Jeong J."/>
            <person name="Song E.-S."/>
        </authorList>
    </citation>
    <scope>NUCLEOTIDE SEQUENCE [LARGE SCALE GENOMIC DNA]</scope>
    <source>
        <strain evidence="2">51987-8</strain>
    </source>
</reference>
<sequence length="424" mass="46906">MTWATVNFCPERISAVACEGLMKALVGSCGRQGMPTGPPVAIESGISFAVEKALTSVLSKAQTKLGSNFKKESFIVIVVLSGKMKAVRARVKHWGDITEGVLTQCLCDDKVLKANDQYWGNVALKLNARLGGYNALTRSTVLQELQKQPFMIMGADVGHPSPGVRKPSVTSLVWSYDEYATRYAAYTRIQHPRLEVIDGLKDMVKDAITAFGMRNRASPKRVIFFRDGVSEGEFESIAEKEVGAIKDAIDEIWNERKLQDTKPLLTFIVVGKSHHVVFFPQDESSQDRTGNVRAGFVADEGLRHPVTLDFYLQSHAAVKGTSRSSHYSVLLDENFSANIDKLQELAFALCHVYAKATRSVSIPAPVYYADLVCARGEFHFRPDSNLAFTDDSTMTSNSAPFDIAPWEKGFLPVNRASNKTMYFL</sequence>
<dbReference type="InParanoid" id="A0A369JG84"/>
<dbReference type="GO" id="GO:0003676">
    <property type="term" value="F:nucleic acid binding"/>
    <property type="evidence" value="ECO:0007669"/>
    <property type="project" value="InterPro"/>
</dbReference>
<dbReference type="PANTHER" id="PTHR22891">
    <property type="entry name" value="EUKARYOTIC TRANSLATION INITIATION FACTOR 2C"/>
    <property type="match status" value="1"/>
</dbReference>
<protein>
    <submittedName>
        <fullName evidence="2">Protein argonaute-3</fullName>
    </submittedName>
</protein>
<dbReference type="EMBL" id="LUEZ02000055">
    <property type="protein sequence ID" value="RDB21169.1"/>
    <property type="molecule type" value="Genomic_DNA"/>
</dbReference>
<evidence type="ECO:0000313" key="3">
    <source>
        <dbReference type="Proteomes" id="UP000076154"/>
    </source>
</evidence>
<comment type="caution">
    <text evidence="2">The sequence shown here is derived from an EMBL/GenBank/DDBJ whole genome shotgun (WGS) entry which is preliminary data.</text>
</comment>
<evidence type="ECO:0000313" key="2">
    <source>
        <dbReference type="EMBL" id="RDB21169.1"/>
    </source>
</evidence>